<evidence type="ECO:0000313" key="2">
    <source>
        <dbReference type="EMBL" id="NEZ60881.1"/>
    </source>
</evidence>
<gene>
    <name evidence="2" type="ORF">DXZ20_35660</name>
</gene>
<name>A0A6M0RYX4_9CYAN</name>
<dbReference type="AlphaFoldDB" id="A0A6M0RYX4"/>
<dbReference type="RefSeq" id="WP_163696642.1">
    <property type="nucleotide sequence ID" value="NZ_QXHD01000004.1"/>
</dbReference>
<evidence type="ECO:0000256" key="1">
    <source>
        <dbReference type="SAM" id="Phobius"/>
    </source>
</evidence>
<protein>
    <submittedName>
        <fullName evidence="2">Uncharacterized protein</fullName>
    </submittedName>
</protein>
<evidence type="ECO:0000313" key="3">
    <source>
        <dbReference type="Proteomes" id="UP000481033"/>
    </source>
</evidence>
<proteinExistence type="predicted"/>
<dbReference type="Proteomes" id="UP000481033">
    <property type="component" value="Unassembled WGS sequence"/>
</dbReference>
<organism evidence="2 3">
    <name type="scientific">Adonisia turfae CCMR0081</name>
    <dbReference type="NCBI Taxonomy" id="2292702"/>
    <lineage>
        <taxon>Bacteria</taxon>
        <taxon>Bacillati</taxon>
        <taxon>Cyanobacteriota</taxon>
        <taxon>Adonisia</taxon>
        <taxon>Adonisia turfae</taxon>
    </lineage>
</organism>
<sequence>MAQTALVLATQLEFILKMNSAFLGFLGIIGALLPWFFKNNLEDAKKVAGQMVRDELDKRIKE</sequence>
<keyword evidence="1" id="KW-0472">Membrane</keyword>
<reference evidence="2 3" key="1">
    <citation type="journal article" date="2020" name="Microb. Ecol.">
        <title>Ecogenomics of the Marine Benthic Filamentous Cyanobacterium Adonisia.</title>
        <authorList>
            <person name="Walter J.M."/>
            <person name="Coutinho F.H."/>
            <person name="Leomil L."/>
            <person name="Hargreaves P.I."/>
            <person name="Campeao M.E."/>
            <person name="Vieira V.V."/>
            <person name="Silva B.S."/>
            <person name="Fistarol G.O."/>
            <person name="Salomon P.S."/>
            <person name="Sawabe T."/>
            <person name="Mino S."/>
            <person name="Hosokawa M."/>
            <person name="Miyashita H."/>
            <person name="Maruyama F."/>
            <person name="van Verk M.C."/>
            <person name="Dutilh B.E."/>
            <person name="Thompson C.C."/>
            <person name="Thompson F.L."/>
        </authorList>
    </citation>
    <scope>NUCLEOTIDE SEQUENCE [LARGE SCALE GENOMIC DNA]</scope>
    <source>
        <strain evidence="2 3">CCMR0081</strain>
    </source>
</reference>
<keyword evidence="3" id="KW-1185">Reference proteome</keyword>
<comment type="caution">
    <text evidence="2">The sequence shown here is derived from an EMBL/GenBank/DDBJ whole genome shotgun (WGS) entry which is preliminary data.</text>
</comment>
<accession>A0A6M0RYX4</accession>
<feature type="transmembrane region" description="Helical" evidence="1">
    <location>
        <begin position="20"/>
        <end position="37"/>
    </location>
</feature>
<dbReference type="EMBL" id="QXHD01000004">
    <property type="protein sequence ID" value="NEZ60881.1"/>
    <property type="molecule type" value="Genomic_DNA"/>
</dbReference>
<keyword evidence="1" id="KW-1133">Transmembrane helix</keyword>
<keyword evidence="1" id="KW-0812">Transmembrane</keyword>